<evidence type="ECO:0000313" key="1">
    <source>
        <dbReference type="EMBL" id="TKR89680.1"/>
    </source>
</evidence>
<accession>A0A4U5P1K3</accession>
<comment type="caution">
    <text evidence="1">The sequence shown here is derived from an EMBL/GenBank/DDBJ whole genome shotgun (WGS) entry which is preliminary data.</text>
</comment>
<keyword evidence="2" id="KW-1185">Reference proteome</keyword>
<dbReference type="Proteomes" id="UP000298663">
    <property type="component" value="Unassembled WGS sequence"/>
</dbReference>
<dbReference type="EMBL" id="AZBU02000003">
    <property type="protein sequence ID" value="TKR89680.1"/>
    <property type="molecule type" value="Genomic_DNA"/>
</dbReference>
<dbReference type="AlphaFoldDB" id="A0A4U5P1K3"/>
<proteinExistence type="predicted"/>
<protein>
    <submittedName>
        <fullName evidence="1">Uncharacterized protein</fullName>
    </submittedName>
</protein>
<sequence>MPTCALVRPSQNHVRCLIGKTRHTVVLQLLFITLSRVASDEEEENCFERRWKNSEEYFEAEDAILMTILLIRRRVAQTLIDWVL</sequence>
<gene>
    <name evidence="1" type="ORF">L596_013745</name>
</gene>
<name>A0A4U5P1K3_STECR</name>
<reference evidence="1 2" key="1">
    <citation type="journal article" date="2015" name="Genome Biol.">
        <title>Comparative genomics of Steinernema reveals deeply conserved gene regulatory networks.</title>
        <authorList>
            <person name="Dillman A.R."/>
            <person name="Macchietto M."/>
            <person name="Porter C.F."/>
            <person name="Rogers A."/>
            <person name="Williams B."/>
            <person name="Antoshechkin I."/>
            <person name="Lee M.M."/>
            <person name="Goodwin Z."/>
            <person name="Lu X."/>
            <person name="Lewis E.E."/>
            <person name="Goodrich-Blair H."/>
            <person name="Stock S.P."/>
            <person name="Adams B.J."/>
            <person name="Sternberg P.W."/>
            <person name="Mortazavi A."/>
        </authorList>
    </citation>
    <scope>NUCLEOTIDE SEQUENCE [LARGE SCALE GENOMIC DNA]</scope>
    <source>
        <strain evidence="1 2">ALL</strain>
    </source>
</reference>
<reference evidence="1 2" key="2">
    <citation type="journal article" date="2019" name="G3 (Bethesda)">
        <title>Hybrid Assembly of the Genome of the Entomopathogenic Nematode Steinernema carpocapsae Identifies the X-Chromosome.</title>
        <authorList>
            <person name="Serra L."/>
            <person name="Macchietto M."/>
            <person name="Macias-Munoz A."/>
            <person name="McGill C.J."/>
            <person name="Rodriguez I.M."/>
            <person name="Rodriguez B."/>
            <person name="Murad R."/>
            <person name="Mortazavi A."/>
        </authorList>
    </citation>
    <scope>NUCLEOTIDE SEQUENCE [LARGE SCALE GENOMIC DNA]</scope>
    <source>
        <strain evidence="1 2">ALL</strain>
    </source>
</reference>
<evidence type="ECO:0000313" key="2">
    <source>
        <dbReference type="Proteomes" id="UP000298663"/>
    </source>
</evidence>
<organism evidence="1 2">
    <name type="scientific">Steinernema carpocapsae</name>
    <name type="common">Entomopathogenic nematode</name>
    <dbReference type="NCBI Taxonomy" id="34508"/>
    <lineage>
        <taxon>Eukaryota</taxon>
        <taxon>Metazoa</taxon>
        <taxon>Ecdysozoa</taxon>
        <taxon>Nematoda</taxon>
        <taxon>Chromadorea</taxon>
        <taxon>Rhabditida</taxon>
        <taxon>Tylenchina</taxon>
        <taxon>Panagrolaimomorpha</taxon>
        <taxon>Strongyloidoidea</taxon>
        <taxon>Steinernematidae</taxon>
        <taxon>Steinernema</taxon>
    </lineage>
</organism>